<reference evidence="2" key="1">
    <citation type="submission" date="2010-02" db="EMBL/GenBank/DDBJ databases">
        <title>Complete sequence of Ferroglobus placidus DSM 10642.</title>
        <authorList>
            <consortium name="US DOE Joint Genome Institute"/>
            <person name="Lucas S."/>
            <person name="Copeland A."/>
            <person name="Lapidus A."/>
            <person name="Cheng J.-F."/>
            <person name="Bruce D."/>
            <person name="Goodwin L."/>
            <person name="Pitluck S."/>
            <person name="Saunders E."/>
            <person name="Brettin T."/>
            <person name="Detter J.C."/>
            <person name="Han C."/>
            <person name="Tapia R."/>
            <person name="Larimer F."/>
            <person name="Land M."/>
            <person name="Hauser L."/>
            <person name="Kyrpides N."/>
            <person name="Ivanova N."/>
            <person name="Holmes D."/>
            <person name="Lovley D."/>
            <person name="Kyrpides N."/>
            <person name="Anderson I.J."/>
            <person name="Woyke T."/>
        </authorList>
    </citation>
    <scope>NUCLEOTIDE SEQUENCE [LARGE SCALE GENOMIC DNA]</scope>
    <source>
        <strain evidence="2">DSM 10642 / AEDII12DO</strain>
    </source>
</reference>
<accession>D3RXD4</accession>
<protein>
    <recommendedName>
        <fullName evidence="3">DUF473 domain-containing protein</fullName>
    </recommendedName>
</protein>
<proteinExistence type="predicted"/>
<dbReference type="HOGENOM" id="CLU_144580_1_0_2"/>
<name>D3RXD4_FERPA</name>
<sequence>MRCWILTGISRRVIDDIISGYTRTIELRSAHNVSIAMKAEVGDCVLLTPARFYELDRGIVGLIAEVVGKEVHSHSIVFAKEGFVEESEMTAVRLKLKPRGIGRVVAVKKKELLGEVEGEVVQIEYFSAR</sequence>
<dbReference type="InterPro" id="IPR007417">
    <property type="entry name" value="DUF473"/>
</dbReference>
<dbReference type="eggNOG" id="arCOG04420">
    <property type="taxonomic scope" value="Archaea"/>
</dbReference>
<evidence type="ECO:0008006" key="3">
    <source>
        <dbReference type="Google" id="ProtNLM"/>
    </source>
</evidence>
<dbReference type="STRING" id="589924.Ferp_0983"/>
<gene>
    <name evidence="1" type="ordered locus">Ferp_0983</name>
</gene>
<dbReference type="EMBL" id="CP001899">
    <property type="protein sequence ID" value="ADC65147.1"/>
    <property type="molecule type" value="Genomic_DNA"/>
</dbReference>
<organism evidence="1 2">
    <name type="scientific">Ferroglobus placidus (strain DSM 10642 / AEDII12DO)</name>
    <dbReference type="NCBI Taxonomy" id="589924"/>
    <lineage>
        <taxon>Archaea</taxon>
        <taxon>Methanobacteriati</taxon>
        <taxon>Methanobacteriota</taxon>
        <taxon>Archaeoglobi</taxon>
        <taxon>Archaeoglobales</taxon>
        <taxon>Archaeoglobaceae</taxon>
        <taxon>Ferroglobus</taxon>
    </lineage>
</organism>
<dbReference type="OrthoDB" id="49941at2157"/>
<reference evidence="1 2" key="2">
    <citation type="journal article" date="2011" name="Stand. Genomic Sci.">
        <title>Complete genome sequence of Ferroglobus placidus AEDII12DO.</title>
        <authorList>
            <person name="Anderson I."/>
            <person name="Risso C."/>
            <person name="Holmes D."/>
            <person name="Lucas S."/>
            <person name="Copeland A."/>
            <person name="Lapidus A."/>
            <person name="Cheng J.F."/>
            <person name="Bruce D."/>
            <person name="Goodwin L."/>
            <person name="Pitluck S."/>
            <person name="Saunders E."/>
            <person name="Brettin T."/>
            <person name="Detter J.C."/>
            <person name="Han C."/>
            <person name="Tapia R."/>
            <person name="Larimer F."/>
            <person name="Land M."/>
            <person name="Hauser L."/>
            <person name="Woyke T."/>
            <person name="Lovley D."/>
            <person name="Kyrpides N."/>
            <person name="Ivanova N."/>
        </authorList>
    </citation>
    <scope>NUCLEOTIDE SEQUENCE [LARGE SCALE GENOMIC DNA]</scope>
    <source>
        <strain evidence="2">DSM 10642 / AEDII12DO</strain>
    </source>
</reference>
<dbReference type="PaxDb" id="589924-Ferp_0983"/>
<dbReference type="KEGG" id="fpl:Ferp_0983"/>
<dbReference type="Proteomes" id="UP000002613">
    <property type="component" value="Chromosome"/>
</dbReference>
<keyword evidence="2" id="KW-1185">Reference proteome</keyword>
<dbReference type="Pfam" id="PF04322">
    <property type="entry name" value="DUF473"/>
    <property type="match status" value="1"/>
</dbReference>
<dbReference type="AlphaFoldDB" id="D3RXD4"/>
<evidence type="ECO:0000313" key="2">
    <source>
        <dbReference type="Proteomes" id="UP000002613"/>
    </source>
</evidence>
<evidence type="ECO:0000313" key="1">
    <source>
        <dbReference type="EMBL" id="ADC65147.1"/>
    </source>
</evidence>